<gene>
    <name evidence="2" type="ORF">TM448A02486_0008</name>
</gene>
<dbReference type="EMBL" id="MT144314">
    <property type="protein sequence ID" value="QJA52121.1"/>
    <property type="molecule type" value="Genomic_DNA"/>
</dbReference>
<organism evidence="2">
    <name type="scientific">viral metagenome</name>
    <dbReference type="NCBI Taxonomy" id="1070528"/>
    <lineage>
        <taxon>unclassified sequences</taxon>
        <taxon>metagenomes</taxon>
        <taxon>organismal metagenomes</taxon>
    </lineage>
</organism>
<evidence type="ECO:0000313" key="2">
    <source>
        <dbReference type="EMBL" id="QJA52121.1"/>
    </source>
</evidence>
<name>A0A6H1ZXH2_9ZZZZ</name>
<feature type="compositionally biased region" description="Basic residues" evidence="1">
    <location>
        <begin position="1"/>
        <end position="11"/>
    </location>
</feature>
<proteinExistence type="predicted"/>
<feature type="region of interest" description="Disordered" evidence="1">
    <location>
        <begin position="1"/>
        <end position="24"/>
    </location>
</feature>
<dbReference type="AlphaFoldDB" id="A0A6H1ZXH2"/>
<sequence>MNYVKRLKSTLRPRPAPAQPEPYKAAEIRKVEEPVKKIDEKFNK</sequence>
<evidence type="ECO:0000256" key="1">
    <source>
        <dbReference type="SAM" id="MobiDB-lite"/>
    </source>
</evidence>
<accession>A0A6H1ZXH2</accession>
<reference evidence="2" key="1">
    <citation type="submission" date="2020-03" db="EMBL/GenBank/DDBJ databases">
        <title>The deep terrestrial virosphere.</title>
        <authorList>
            <person name="Holmfeldt K."/>
            <person name="Nilsson E."/>
            <person name="Simone D."/>
            <person name="Lopez-Fernandez M."/>
            <person name="Wu X."/>
            <person name="de Brujin I."/>
            <person name="Lundin D."/>
            <person name="Andersson A."/>
            <person name="Bertilsson S."/>
            <person name="Dopson M."/>
        </authorList>
    </citation>
    <scope>NUCLEOTIDE SEQUENCE</scope>
    <source>
        <strain evidence="2">TM448A02486</strain>
    </source>
</reference>
<protein>
    <submittedName>
        <fullName evidence="2">Uncharacterized protein</fullName>
    </submittedName>
</protein>